<comment type="caution">
    <text evidence="1">The sequence shown here is derived from an EMBL/GenBank/DDBJ whole genome shotgun (WGS) entry which is preliminary data.</text>
</comment>
<dbReference type="Proteomes" id="UP000076872">
    <property type="component" value="Unassembled WGS sequence"/>
</dbReference>
<reference evidence="1 2" key="1">
    <citation type="submission" date="2016-03" db="EMBL/GenBank/DDBJ databases">
        <title>Comparative genomics of 54 Lactobacillus plantarum strains reveals genomic uncoupling from niche constraints.</title>
        <authorList>
            <person name="Martino M.E."/>
        </authorList>
    </citation>
    <scope>NUCLEOTIDE SEQUENCE [LARGE SCALE GENOMIC DNA]</scope>
    <source>
        <strain evidence="1 2">NAB2</strain>
    </source>
</reference>
<sequence length="43" mass="4649">MITTTSTTPLLIKQAAPKIWTLPVLIITHHATNTRMSTAMSVG</sequence>
<proteinExistence type="predicted"/>
<organism evidence="1 2">
    <name type="scientific">Lactiplantibacillus plantarum</name>
    <name type="common">Lactobacillus plantarum</name>
    <dbReference type="NCBI Taxonomy" id="1590"/>
    <lineage>
        <taxon>Bacteria</taxon>
        <taxon>Bacillati</taxon>
        <taxon>Bacillota</taxon>
        <taxon>Bacilli</taxon>
        <taxon>Lactobacillales</taxon>
        <taxon>Lactobacillaceae</taxon>
        <taxon>Lactiplantibacillus</taxon>
    </lineage>
</organism>
<dbReference type="EMBL" id="LUXO01000033">
    <property type="protein sequence ID" value="KZV01512.1"/>
    <property type="molecule type" value="Genomic_DNA"/>
</dbReference>
<dbReference type="AlphaFoldDB" id="A0AAW3RDH8"/>
<protein>
    <submittedName>
        <fullName evidence="1">Uncharacterized protein</fullName>
    </submittedName>
</protein>
<name>A0AAW3RDH8_LACPN</name>
<accession>A0AAW3RDH8</accession>
<evidence type="ECO:0000313" key="1">
    <source>
        <dbReference type="EMBL" id="KZV01512.1"/>
    </source>
</evidence>
<gene>
    <name evidence="1" type="ORF">NAB2_2132</name>
</gene>
<evidence type="ECO:0000313" key="2">
    <source>
        <dbReference type="Proteomes" id="UP000076872"/>
    </source>
</evidence>